<evidence type="ECO:0000313" key="2">
    <source>
        <dbReference type="EMBL" id="CAD9690682.1"/>
    </source>
</evidence>
<reference evidence="2" key="1">
    <citation type="submission" date="2021-01" db="EMBL/GenBank/DDBJ databases">
        <authorList>
            <person name="Corre E."/>
            <person name="Pelletier E."/>
            <person name="Niang G."/>
            <person name="Scheremetjew M."/>
            <person name="Finn R."/>
            <person name="Kale V."/>
            <person name="Holt S."/>
            <person name="Cochrane G."/>
            <person name="Meng A."/>
            <person name="Brown T."/>
            <person name="Cohen L."/>
        </authorList>
    </citation>
    <scope>NUCLEOTIDE SEQUENCE</scope>
    <source>
        <strain evidence="2">CCMP1452</strain>
    </source>
</reference>
<organism evidence="2">
    <name type="scientific">Eucampia antarctica</name>
    <dbReference type="NCBI Taxonomy" id="49252"/>
    <lineage>
        <taxon>Eukaryota</taxon>
        <taxon>Sar</taxon>
        <taxon>Stramenopiles</taxon>
        <taxon>Ochrophyta</taxon>
        <taxon>Bacillariophyta</taxon>
        <taxon>Mediophyceae</taxon>
        <taxon>Biddulphiophycidae</taxon>
        <taxon>Hemiaulales</taxon>
        <taxon>Hemiaulaceae</taxon>
        <taxon>Eucampia</taxon>
    </lineage>
</organism>
<accession>A0A7S2WIU7</accession>
<sequence>MSFTPEDDDSVTHRRRTANLSGRTSMDTFKKRLALAPDDLVRKTFQATTQMSMSVEVENIVIPRRHMKSRFSYLREKRINDEFHSDTLFPSVESNEGHTCSHLFLGKGTYYMFVESMKKEFHSAEALRFWSISGDSPYNQDRQRPNRSRY</sequence>
<name>A0A7S2WIU7_9STRA</name>
<dbReference type="AlphaFoldDB" id="A0A7S2WIU7"/>
<dbReference type="EMBL" id="HBHI01024131">
    <property type="protein sequence ID" value="CAD9690682.1"/>
    <property type="molecule type" value="Transcribed_RNA"/>
</dbReference>
<protein>
    <submittedName>
        <fullName evidence="2">Uncharacterized protein</fullName>
    </submittedName>
</protein>
<evidence type="ECO:0000256" key="1">
    <source>
        <dbReference type="SAM" id="MobiDB-lite"/>
    </source>
</evidence>
<feature type="region of interest" description="Disordered" evidence="1">
    <location>
        <begin position="1"/>
        <end position="23"/>
    </location>
</feature>
<proteinExistence type="predicted"/>
<gene>
    <name evidence="2" type="ORF">EANT1437_LOCUS12383</name>
</gene>